<dbReference type="InterPro" id="IPR036691">
    <property type="entry name" value="Endo/exonu/phosph_ase_sf"/>
</dbReference>
<feature type="compositionally biased region" description="Low complexity" evidence="1">
    <location>
        <begin position="483"/>
        <end position="506"/>
    </location>
</feature>
<dbReference type="EMBL" id="FOYR01000001">
    <property type="protein sequence ID" value="SFR38571.1"/>
    <property type="molecule type" value="Genomic_DNA"/>
</dbReference>
<keyword evidence="2" id="KW-0812">Transmembrane</keyword>
<keyword evidence="2" id="KW-0472">Membrane</keyword>
<name>A0A1I6G8W6_9MICO</name>
<gene>
    <name evidence="3" type="ORF">SAMN04488591_0886</name>
</gene>
<dbReference type="RefSeq" id="WP_091477127.1">
    <property type="nucleotide sequence ID" value="NZ_FNGQ01000001.1"/>
</dbReference>
<evidence type="ECO:0008006" key="5">
    <source>
        <dbReference type="Google" id="ProtNLM"/>
    </source>
</evidence>
<organism evidence="3 4">
    <name type="scientific">Microbacterium azadirachtae</name>
    <dbReference type="NCBI Taxonomy" id="582680"/>
    <lineage>
        <taxon>Bacteria</taxon>
        <taxon>Bacillati</taxon>
        <taxon>Actinomycetota</taxon>
        <taxon>Actinomycetes</taxon>
        <taxon>Micrococcales</taxon>
        <taxon>Microbacteriaceae</taxon>
        <taxon>Microbacterium</taxon>
    </lineage>
</organism>
<sequence length="552" mass="55265">MTIIDGTTSWRRRGILALAALLTVLTAGLVVGTPAVAAVPGVSTATPSIAQGKTLTIDFDAQGAAHAKDWVGVYASGLIQARCPSPATYWGYTSSGTQSAGSTAKNAGSVTFDTSSWMPGAYSVYFCQNDGYTTTGVPITVTVTPAPDPTPPPDPDLIWPSLPGGFVSDTLRLPAVPLQSPVTQRLGGLWNGSAPTSYAKVGGDDWLTVDANGVVSGTTPGAVPDNAGEITVSATSGIRTAQILVEVPVAQAPPVRAVSWNAWGDGAHVTDAVGKNLAALATRGAGILGFQDGGADMAKSIAAALGWNVETSGNLGVVSRYPFAATAKADAAPTAPAFGATVDVYGHALRVWDAYIAAGSGAPVAPIADLVRPDVQQADRVPVVVLAGLGVEGDVSALTGTGLTDAYRAANPSGGATWPVFPSASATATRIDVVLEAGAALHAVDADQLRVGWPSATDPAGNSWASDHAAVTAVFTLADAAVTPSPTPSASTPPATPGQSAAPTPGAGTGTGELPWTGADPLPILLVAGILLALGAGAVVAVRLRNRRRTEG</sequence>
<feature type="transmembrane region" description="Helical" evidence="2">
    <location>
        <begin position="522"/>
        <end position="542"/>
    </location>
</feature>
<protein>
    <recommendedName>
        <fullName evidence="5">Endonuclease/Exonuclease/phosphatase family protein</fullName>
    </recommendedName>
</protein>
<accession>A0A1I6G8W6</accession>
<reference evidence="4" key="1">
    <citation type="submission" date="2016-10" db="EMBL/GenBank/DDBJ databases">
        <authorList>
            <person name="Varghese N."/>
            <person name="Submissions S."/>
        </authorList>
    </citation>
    <scope>NUCLEOTIDE SEQUENCE [LARGE SCALE GENOMIC DNA]</scope>
    <source>
        <strain evidence="4">CL127</strain>
    </source>
</reference>
<evidence type="ECO:0000313" key="4">
    <source>
        <dbReference type="Proteomes" id="UP000198877"/>
    </source>
</evidence>
<dbReference type="PROSITE" id="PS51318">
    <property type="entry name" value="TAT"/>
    <property type="match status" value="1"/>
</dbReference>
<evidence type="ECO:0000313" key="3">
    <source>
        <dbReference type="EMBL" id="SFR38571.1"/>
    </source>
</evidence>
<evidence type="ECO:0000256" key="2">
    <source>
        <dbReference type="SAM" id="Phobius"/>
    </source>
</evidence>
<dbReference type="InterPro" id="IPR006311">
    <property type="entry name" value="TAT_signal"/>
</dbReference>
<dbReference type="SUPFAM" id="SSF56219">
    <property type="entry name" value="DNase I-like"/>
    <property type="match status" value="1"/>
</dbReference>
<proteinExistence type="predicted"/>
<dbReference type="AlphaFoldDB" id="A0A1I6G8W6"/>
<dbReference type="Proteomes" id="UP000198877">
    <property type="component" value="Unassembled WGS sequence"/>
</dbReference>
<keyword evidence="2" id="KW-1133">Transmembrane helix</keyword>
<feature type="region of interest" description="Disordered" evidence="1">
    <location>
        <begin position="483"/>
        <end position="515"/>
    </location>
</feature>
<evidence type="ECO:0000256" key="1">
    <source>
        <dbReference type="SAM" id="MobiDB-lite"/>
    </source>
</evidence>
<dbReference type="Gene3D" id="3.60.10.10">
    <property type="entry name" value="Endonuclease/exonuclease/phosphatase"/>
    <property type="match status" value="1"/>
</dbReference>